<dbReference type="PANTHER" id="PTHR38167">
    <property type="entry name" value="C2H2-TYPE DOMAIN-CONTAINING PROTEIN"/>
    <property type="match status" value="1"/>
</dbReference>
<keyword evidence="3" id="KW-1185">Reference proteome</keyword>
<evidence type="ECO:0000313" key="2">
    <source>
        <dbReference type="EMBL" id="CAD0094871.1"/>
    </source>
</evidence>
<sequence length="197" mass="22792">MDLSQGTTKDDPKVTKFTQITSTNPTPPAQTLPKAKEKPLLQAAIEHITLDRLHTVLYKALNESPKARSVFERELLAPLSPDPEEEQEAIVAKKKSARKRPRSEMCRWCKEEFDVTDNPDDACNHHNGKLELNERAWQHHDVAEDDPFDTDENRENWPDGFTWDCCWADGNDDGCETTAHEIDEDYDPKKPKRYWEF</sequence>
<organism evidence="2 3">
    <name type="scientific">Aureobasidium vineae</name>
    <dbReference type="NCBI Taxonomy" id="2773715"/>
    <lineage>
        <taxon>Eukaryota</taxon>
        <taxon>Fungi</taxon>
        <taxon>Dikarya</taxon>
        <taxon>Ascomycota</taxon>
        <taxon>Pezizomycotina</taxon>
        <taxon>Dothideomycetes</taxon>
        <taxon>Dothideomycetidae</taxon>
        <taxon>Dothideales</taxon>
        <taxon>Saccotheciaceae</taxon>
        <taxon>Aureobasidium</taxon>
    </lineage>
</organism>
<reference evidence="2" key="1">
    <citation type="submission" date="2020-06" db="EMBL/GenBank/DDBJ databases">
        <authorList>
            <person name="Onetto C."/>
        </authorList>
    </citation>
    <scope>NUCLEOTIDE SEQUENCE</scope>
</reference>
<accession>A0A9N8K0H1</accession>
<feature type="region of interest" description="Disordered" evidence="1">
    <location>
        <begin position="1"/>
        <end position="34"/>
    </location>
</feature>
<evidence type="ECO:0000313" key="3">
    <source>
        <dbReference type="Proteomes" id="UP000716446"/>
    </source>
</evidence>
<evidence type="ECO:0000256" key="1">
    <source>
        <dbReference type="SAM" id="MobiDB-lite"/>
    </source>
</evidence>
<dbReference type="PANTHER" id="PTHR38167:SF1">
    <property type="entry name" value="C2H2-TYPE DOMAIN-CONTAINING PROTEIN"/>
    <property type="match status" value="1"/>
</dbReference>
<name>A0A9N8K0H1_9PEZI</name>
<dbReference type="AlphaFoldDB" id="A0A9N8K0H1"/>
<proteinExistence type="predicted"/>
<comment type="caution">
    <text evidence="2">The sequence shown here is derived from an EMBL/GenBank/DDBJ whole genome shotgun (WGS) entry which is preliminary data.</text>
</comment>
<dbReference type="EMBL" id="CAIJEN010000015">
    <property type="protein sequence ID" value="CAD0094871.1"/>
    <property type="molecule type" value="Genomic_DNA"/>
</dbReference>
<dbReference type="Proteomes" id="UP000716446">
    <property type="component" value="Unassembled WGS sequence"/>
</dbReference>
<gene>
    <name evidence="2" type="ORF">AWRI4619_LOCUS8524</name>
</gene>
<protein>
    <submittedName>
        <fullName evidence="2">Uncharacterized protein</fullName>
    </submittedName>
</protein>